<evidence type="ECO:0000313" key="3">
    <source>
        <dbReference type="Proteomes" id="UP000224634"/>
    </source>
</evidence>
<name>A0A2B7XEL2_POLH7</name>
<dbReference type="STRING" id="1447883.A0A2B7XEL2"/>
<keyword evidence="3" id="KW-1185">Reference proteome</keyword>
<reference evidence="2 3" key="1">
    <citation type="submission" date="2017-10" db="EMBL/GenBank/DDBJ databases">
        <title>Comparative genomics in systemic dimorphic fungi from Ajellomycetaceae.</title>
        <authorList>
            <person name="Munoz J.F."/>
            <person name="Mcewen J.G."/>
            <person name="Clay O.K."/>
            <person name="Cuomo C.A."/>
        </authorList>
    </citation>
    <scope>NUCLEOTIDE SEQUENCE [LARGE SCALE GENOMIC DNA]</scope>
    <source>
        <strain evidence="2 3">UAMH7299</strain>
    </source>
</reference>
<dbReference type="EMBL" id="PDNA01000166">
    <property type="protein sequence ID" value="PGH07586.1"/>
    <property type="molecule type" value="Genomic_DNA"/>
</dbReference>
<proteinExistence type="predicted"/>
<evidence type="ECO:0000256" key="1">
    <source>
        <dbReference type="SAM" id="MobiDB-lite"/>
    </source>
</evidence>
<dbReference type="Proteomes" id="UP000224634">
    <property type="component" value="Unassembled WGS sequence"/>
</dbReference>
<evidence type="ECO:0000313" key="2">
    <source>
        <dbReference type="EMBL" id="PGH07586.1"/>
    </source>
</evidence>
<comment type="caution">
    <text evidence="2">The sequence shown here is derived from an EMBL/GenBank/DDBJ whole genome shotgun (WGS) entry which is preliminary data.</text>
</comment>
<gene>
    <name evidence="2" type="ORF">AJ80_07975</name>
</gene>
<accession>A0A2B7XEL2</accession>
<organism evidence="2 3">
    <name type="scientific">Polytolypa hystricis (strain UAMH7299)</name>
    <dbReference type="NCBI Taxonomy" id="1447883"/>
    <lineage>
        <taxon>Eukaryota</taxon>
        <taxon>Fungi</taxon>
        <taxon>Dikarya</taxon>
        <taxon>Ascomycota</taxon>
        <taxon>Pezizomycotina</taxon>
        <taxon>Eurotiomycetes</taxon>
        <taxon>Eurotiomycetidae</taxon>
        <taxon>Onygenales</taxon>
        <taxon>Onygenales incertae sedis</taxon>
        <taxon>Polytolypa</taxon>
    </lineage>
</organism>
<sequence length="134" mass="15176">MSNSAEDPQRVIYPLLSEFLSFRAVDVSSIVIETDTFGNHIFRVIIRKELKSLEHFRNSPYIIQPAGVVVDNNPYVTLKEAEHPLVILRILTEFCYGDSLEQILDENILGDSVSDQGCTEPSPRQRANAYGYTE</sequence>
<protein>
    <submittedName>
        <fullName evidence="2">Uncharacterized protein</fullName>
    </submittedName>
</protein>
<feature type="region of interest" description="Disordered" evidence="1">
    <location>
        <begin position="114"/>
        <end position="134"/>
    </location>
</feature>
<dbReference type="AlphaFoldDB" id="A0A2B7XEL2"/>